<name>A0A369L822_9ACTN</name>
<keyword evidence="11" id="KW-1185">Reference proteome</keyword>
<feature type="transmembrane region" description="Helical" evidence="8">
    <location>
        <begin position="102"/>
        <end position="119"/>
    </location>
</feature>
<evidence type="ECO:0000256" key="1">
    <source>
        <dbReference type="ARBA" id="ARBA00004651"/>
    </source>
</evidence>
<protein>
    <recommendedName>
        <fullName evidence="9">EamA domain-containing protein</fullName>
    </recommendedName>
</protein>
<feature type="transmembrane region" description="Helical" evidence="8">
    <location>
        <begin position="12"/>
        <end position="30"/>
    </location>
</feature>
<dbReference type="EMBL" id="PPTP01000007">
    <property type="protein sequence ID" value="RDB54837.1"/>
    <property type="molecule type" value="Genomic_DNA"/>
</dbReference>
<feature type="transmembrane region" description="Helical" evidence="8">
    <location>
        <begin position="181"/>
        <end position="201"/>
    </location>
</feature>
<feature type="compositionally biased region" description="Low complexity" evidence="7">
    <location>
        <begin position="297"/>
        <end position="316"/>
    </location>
</feature>
<keyword evidence="4 8" id="KW-0812">Transmembrane</keyword>
<evidence type="ECO:0000256" key="8">
    <source>
        <dbReference type="SAM" id="Phobius"/>
    </source>
</evidence>
<feature type="transmembrane region" description="Helical" evidence="8">
    <location>
        <begin position="156"/>
        <end position="174"/>
    </location>
</feature>
<dbReference type="AlphaFoldDB" id="A0A369L822"/>
<accession>A0A369L822</accession>
<keyword evidence="6 8" id="KW-0472">Membrane</keyword>
<evidence type="ECO:0000256" key="7">
    <source>
        <dbReference type="SAM" id="MobiDB-lite"/>
    </source>
</evidence>
<dbReference type="STRING" id="1034345.GCA_000236865_01501"/>
<evidence type="ECO:0000256" key="2">
    <source>
        <dbReference type="ARBA" id="ARBA00007362"/>
    </source>
</evidence>
<evidence type="ECO:0000313" key="11">
    <source>
        <dbReference type="Proteomes" id="UP000253792"/>
    </source>
</evidence>
<feature type="transmembrane region" description="Helical" evidence="8">
    <location>
        <begin position="247"/>
        <end position="266"/>
    </location>
</feature>
<feature type="domain" description="EamA" evidence="9">
    <location>
        <begin position="152"/>
        <end position="286"/>
    </location>
</feature>
<dbReference type="Pfam" id="PF00892">
    <property type="entry name" value="EamA"/>
    <property type="match status" value="2"/>
</dbReference>
<feature type="transmembrane region" description="Helical" evidence="8">
    <location>
        <begin position="42"/>
        <end position="60"/>
    </location>
</feature>
<comment type="caution">
    <text evidence="10">The sequence shown here is derived from an EMBL/GenBank/DDBJ whole genome shotgun (WGS) entry which is preliminary data.</text>
</comment>
<evidence type="ECO:0000256" key="3">
    <source>
        <dbReference type="ARBA" id="ARBA00022475"/>
    </source>
</evidence>
<dbReference type="PANTHER" id="PTHR42920:SF5">
    <property type="entry name" value="EAMA DOMAIN-CONTAINING PROTEIN"/>
    <property type="match status" value="1"/>
</dbReference>
<evidence type="ECO:0000259" key="9">
    <source>
        <dbReference type="Pfam" id="PF00892"/>
    </source>
</evidence>
<dbReference type="InterPro" id="IPR037185">
    <property type="entry name" value="EmrE-like"/>
</dbReference>
<comment type="similarity">
    <text evidence="2">Belongs to the EamA transporter family.</text>
</comment>
<evidence type="ECO:0000313" key="10">
    <source>
        <dbReference type="EMBL" id="RDB54837.1"/>
    </source>
</evidence>
<keyword evidence="5 8" id="KW-1133">Transmembrane helix</keyword>
<evidence type="ECO:0000256" key="5">
    <source>
        <dbReference type="ARBA" id="ARBA00022989"/>
    </source>
</evidence>
<feature type="region of interest" description="Disordered" evidence="7">
    <location>
        <begin position="297"/>
        <end position="328"/>
    </location>
</feature>
<keyword evidence="3" id="KW-1003">Cell membrane</keyword>
<dbReference type="OrthoDB" id="9804865at2"/>
<dbReference type="Proteomes" id="UP000253792">
    <property type="component" value="Unassembled WGS sequence"/>
</dbReference>
<dbReference type="GO" id="GO:0005886">
    <property type="term" value="C:plasma membrane"/>
    <property type="evidence" value="ECO:0007669"/>
    <property type="project" value="UniProtKB-SubCell"/>
</dbReference>
<gene>
    <name evidence="10" type="ORF">C1880_08305</name>
</gene>
<feature type="transmembrane region" description="Helical" evidence="8">
    <location>
        <begin position="216"/>
        <end position="235"/>
    </location>
</feature>
<reference evidence="10 11" key="1">
    <citation type="journal article" date="2018" name="Elife">
        <title>Discovery and characterization of a prevalent human gut bacterial enzyme sufficient for the inactivation of a family of plant toxins.</title>
        <authorList>
            <person name="Koppel N."/>
            <person name="Bisanz J.E."/>
            <person name="Pandelia M.E."/>
            <person name="Turnbaugh P.J."/>
            <person name="Balskus E.P."/>
        </authorList>
    </citation>
    <scope>NUCLEOTIDE SEQUENCE [LARGE SCALE GENOMIC DNA]</scope>
    <source>
        <strain evidence="11">anaerobia AP69FAA</strain>
    </source>
</reference>
<proteinExistence type="inferred from homology"/>
<feature type="domain" description="EamA" evidence="9">
    <location>
        <begin position="15"/>
        <end position="143"/>
    </location>
</feature>
<organism evidence="10 11">
    <name type="scientific">Senegalimassilia anaerobia</name>
    <dbReference type="NCBI Taxonomy" id="1473216"/>
    <lineage>
        <taxon>Bacteria</taxon>
        <taxon>Bacillati</taxon>
        <taxon>Actinomycetota</taxon>
        <taxon>Coriobacteriia</taxon>
        <taxon>Coriobacteriales</taxon>
        <taxon>Coriobacteriaceae</taxon>
        <taxon>Senegalimassilia</taxon>
    </lineage>
</organism>
<feature type="transmembrane region" description="Helical" evidence="8">
    <location>
        <begin position="272"/>
        <end position="290"/>
    </location>
</feature>
<comment type="subcellular location">
    <subcellularLocation>
        <location evidence="1">Cell membrane</location>
        <topology evidence="1">Multi-pass membrane protein</topology>
    </subcellularLocation>
</comment>
<dbReference type="PANTHER" id="PTHR42920">
    <property type="entry name" value="OS03G0707200 PROTEIN-RELATED"/>
    <property type="match status" value="1"/>
</dbReference>
<sequence length="328" mass="34252">MGVPDKQYPMTVYRLILMTAAAVWGLGFVIGKGAIGTVGATWFTAIRFLGAGIVLVILLFPHLKRNFCRKTLKAGLIIGMATFVGFWTQFLGLGLTTPSKNAFLSACYCLTVPFIWWVVSRRRPPAKTLIAAAICTVGIGLVSLTEGFSISLGDSVSIASAFLYGGEIVIIGLVMRDNDVLTITVVQQFTAGILALLLALVTQPMPTMAQVATPEFIGAMTYVAMLSAAFGAVAQNTAQAHLSPSEAGLLCSLESVFCALFSVAFFGEVLTARMAVGFAFIFAAIVATQLGDKGGDAAAAGSSADGSTGGESTTSGKPAKRNRGRIAR</sequence>
<dbReference type="InterPro" id="IPR000620">
    <property type="entry name" value="EamA_dom"/>
</dbReference>
<feature type="transmembrane region" description="Helical" evidence="8">
    <location>
        <begin position="72"/>
        <end position="90"/>
    </location>
</feature>
<evidence type="ECO:0000256" key="4">
    <source>
        <dbReference type="ARBA" id="ARBA00022692"/>
    </source>
</evidence>
<evidence type="ECO:0000256" key="6">
    <source>
        <dbReference type="ARBA" id="ARBA00023136"/>
    </source>
</evidence>
<feature type="transmembrane region" description="Helical" evidence="8">
    <location>
        <begin position="126"/>
        <end position="144"/>
    </location>
</feature>
<dbReference type="SUPFAM" id="SSF103481">
    <property type="entry name" value="Multidrug resistance efflux transporter EmrE"/>
    <property type="match status" value="2"/>
</dbReference>
<feature type="compositionally biased region" description="Basic residues" evidence="7">
    <location>
        <begin position="318"/>
        <end position="328"/>
    </location>
</feature>
<dbReference type="InterPro" id="IPR051258">
    <property type="entry name" value="Diverse_Substrate_Transporter"/>
</dbReference>